<dbReference type="EMBL" id="LR589334">
    <property type="protein sequence ID" value="VTP02856.1"/>
    <property type="molecule type" value="Genomic_DNA"/>
</dbReference>
<reference evidence="1 3" key="2">
    <citation type="submission" date="2020-07" db="EMBL/GenBank/DDBJ databases">
        <title>Mycobacterium kansasii (former subtype) with zoonotic potential isolated from diseased indoor pet cat, Japan.</title>
        <authorList>
            <person name="Fukano H."/>
            <person name="Terazono T."/>
            <person name="Hoshino Y."/>
        </authorList>
    </citation>
    <scope>NUCLEOTIDE SEQUENCE [LARGE SCALE GENOMIC DNA]</scope>
    <source>
        <strain evidence="1 3">Kuro-I</strain>
    </source>
</reference>
<keyword evidence="3" id="KW-1185">Reference proteome</keyword>
<dbReference type="Proteomes" id="UP000516380">
    <property type="component" value="Chromosome"/>
</dbReference>
<evidence type="ECO:0000313" key="3">
    <source>
        <dbReference type="Proteomes" id="UP000516380"/>
    </source>
</evidence>
<evidence type="ECO:0000313" key="2">
    <source>
        <dbReference type="EMBL" id="VTP02856.1"/>
    </source>
</evidence>
<proteinExistence type="predicted"/>
<name>A0A653F1H0_MYCKA</name>
<organism evidence="2">
    <name type="scientific">Mycobacterium kansasii</name>
    <dbReference type="NCBI Taxonomy" id="1768"/>
    <lineage>
        <taxon>Bacteria</taxon>
        <taxon>Bacillati</taxon>
        <taxon>Actinomycetota</taxon>
        <taxon>Actinomycetes</taxon>
        <taxon>Mycobacteriales</taxon>
        <taxon>Mycobacteriaceae</taxon>
        <taxon>Mycobacterium</taxon>
    </lineage>
</organism>
<reference evidence="2" key="1">
    <citation type="submission" date="2019-05" db="EMBL/GenBank/DDBJ databases">
        <authorList>
            <person name="Naeem R."/>
            <person name="Antony C."/>
            <person name="Guan Q."/>
        </authorList>
    </citation>
    <scope>NUCLEOTIDE SEQUENCE</scope>
    <source>
        <strain evidence="2">3</strain>
    </source>
</reference>
<gene>
    <name evidence="2" type="ORF">BIN_B_03650</name>
    <name evidence="1" type="ORF">NIIDMKKI_56430</name>
</gene>
<accession>A0A653F1H0</accession>
<protein>
    <submittedName>
        <fullName evidence="2">Uncharacterized protein</fullName>
    </submittedName>
</protein>
<sequence>MAERAASNALATAFADADAPTARADAASKNPAYGAAAADMAAAAAPCHAWPVSPEVTDVNDCAAVPNSSANPSQAAAACSIGADPAPVNMRSELISGGKTKKFIS</sequence>
<dbReference type="EMBL" id="AP023343">
    <property type="protein sequence ID" value="BCI90437.1"/>
    <property type="molecule type" value="Genomic_DNA"/>
</dbReference>
<evidence type="ECO:0000313" key="1">
    <source>
        <dbReference type="EMBL" id="BCI90437.1"/>
    </source>
</evidence>
<dbReference type="AlphaFoldDB" id="A0A653F1H0"/>